<feature type="region of interest" description="Disordered" evidence="1">
    <location>
        <begin position="26"/>
        <end position="54"/>
    </location>
</feature>
<feature type="region of interest" description="Disordered" evidence="1">
    <location>
        <begin position="203"/>
        <end position="236"/>
    </location>
</feature>
<accession>A0A0W0GAQ2</accession>
<protein>
    <submittedName>
        <fullName evidence="2">Uncharacterized protein</fullName>
    </submittedName>
</protein>
<evidence type="ECO:0000313" key="3">
    <source>
        <dbReference type="Proteomes" id="UP000054988"/>
    </source>
</evidence>
<gene>
    <name evidence="2" type="ORF">WG66_1812</name>
</gene>
<dbReference type="EMBL" id="LATX01000656">
    <property type="protein sequence ID" value="KTB45633.1"/>
    <property type="molecule type" value="Genomic_DNA"/>
</dbReference>
<reference evidence="2 3" key="1">
    <citation type="submission" date="2015-12" db="EMBL/GenBank/DDBJ databases">
        <title>Draft genome sequence of Moniliophthora roreri, the causal agent of frosty pod rot of cacao.</title>
        <authorList>
            <person name="Aime M.C."/>
            <person name="Diaz-Valderrama J.R."/>
            <person name="Kijpornyongpan T."/>
            <person name="Phillips-Mora W."/>
        </authorList>
    </citation>
    <scope>NUCLEOTIDE SEQUENCE [LARGE SCALE GENOMIC DNA]</scope>
    <source>
        <strain evidence="2 3">MCA 2952</strain>
    </source>
</reference>
<dbReference type="Proteomes" id="UP000054988">
    <property type="component" value="Unassembled WGS sequence"/>
</dbReference>
<comment type="caution">
    <text evidence="2">The sequence shown here is derived from an EMBL/GenBank/DDBJ whole genome shotgun (WGS) entry which is preliminary data.</text>
</comment>
<organism evidence="2 3">
    <name type="scientific">Moniliophthora roreri</name>
    <name type="common">Frosty pod rot fungus</name>
    <name type="synonym">Monilia roreri</name>
    <dbReference type="NCBI Taxonomy" id="221103"/>
    <lineage>
        <taxon>Eukaryota</taxon>
        <taxon>Fungi</taxon>
        <taxon>Dikarya</taxon>
        <taxon>Basidiomycota</taxon>
        <taxon>Agaricomycotina</taxon>
        <taxon>Agaricomycetes</taxon>
        <taxon>Agaricomycetidae</taxon>
        <taxon>Agaricales</taxon>
        <taxon>Marasmiineae</taxon>
        <taxon>Marasmiaceae</taxon>
        <taxon>Moniliophthora</taxon>
    </lineage>
</organism>
<evidence type="ECO:0000256" key="1">
    <source>
        <dbReference type="SAM" id="MobiDB-lite"/>
    </source>
</evidence>
<feature type="compositionally biased region" description="Basic and acidic residues" evidence="1">
    <location>
        <begin position="217"/>
        <end position="226"/>
    </location>
</feature>
<evidence type="ECO:0000313" key="2">
    <source>
        <dbReference type="EMBL" id="KTB45633.1"/>
    </source>
</evidence>
<name>A0A0W0GAQ2_MONRR</name>
<proteinExistence type="predicted"/>
<feature type="region of interest" description="Disordered" evidence="1">
    <location>
        <begin position="72"/>
        <end position="108"/>
    </location>
</feature>
<sequence length="236" mass="26384">MPGLLSEVGDLKNAASKRYAARKKLASSPLSLSLSPQPDIAVGGHRRRTIKPTTGSSDTFWGLFMPTKKSAAAAKNSASSKRRYATRSLISSHDSQSRPKSKLQSPTPINNALFTIRRKLSVESVPPSRIPSFMDHFLDYQSPSVDYDSEEIMLEIAYRINLNRARQSLHYTSRRYPRSLGLRRRSWNDARVEDGSGYDASIITESEAEESAGITTRHPDSFERSTSKWMDSDLTV</sequence>
<dbReference type="AlphaFoldDB" id="A0A0W0GAQ2"/>
<feature type="compositionally biased region" description="Low complexity" evidence="1">
    <location>
        <begin position="27"/>
        <end position="38"/>
    </location>
</feature>
<feature type="compositionally biased region" description="Low complexity" evidence="1">
    <location>
        <begin position="203"/>
        <end position="216"/>
    </location>
</feature>